<dbReference type="CDD" id="cd04489">
    <property type="entry name" value="ExoVII_LU_OBF"/>
    <property type="match status" value="1"/>
</dbReference>
<keyword evidence="2" id="KW-0540">Nuclease</keyword>
<dbReference type="InterPro" id="IPR025824">
    <property type="entry name" value="OB-fold_nuc-bd_dom"/>
</dbReference>
<dbReference type="NCBIfam" id="TIGR00237">
    <property type="entry name" value="xseA"/>
    <property type="match status" value="1"/>
</dbReference>
<dbReference type="PANTHER" id="PTHR30008">
    <property type="entry name" value="EXODEOXYRIBONUCLEASE 7 LARGE SUBUNIT"/>
    <property type="match status" value="1"/>
</dbReference>
<dbReference type="InterPro" id="IPR012340">
    <property type="entry name" value="NA-bd_OB-fold"/>
</dbReference>
<keyword evidence="1" id="KW-0963">Cytoplasm</keyword>
<dbReference type="EMBL" id="MK072134">
    <property type="protein sequence ID" value="AYV79133.1"/>
    <property type="molecule type" value="Genomic_DNA"/>
</dbReference>
<dbReference type="PANTHER" id="PTHR30008:SF0">
    <property type="entry name" value="EXODEOXYRIBONUCLEASE 7 LARGE SUBUNIT"/>
    <property type="match status" value="1"/>
</dbReference>
<dbReference type="GO" id="GO:0008855">
    <property type="term" value="F:exodeoxyribonuclease VII activity"/>
    <property type="evidence" value="ECO:0007669"/>
    <property type="project" value="InterPro"/>
</dbReference>
<keyword evidence="3" id="KW-0378">Hydrolase</keyword>
<dbReference type="InterPro" id="IPR020579">
    <property type="entry name" value="Exonuc_VII_lsu_C"/>
</dbReference>
<dbReference type="Gene3D" id="2.40.50.140">
    <property type="entry name" value="Nucleic acid-binding proteins"/>
    <property type="match status" value="1"/>
</dbReference>
<name>A0A3G4ZZY4_9VIRU</name>
<dbReference type="InterPro" id="IPR003753">
    <property type="entry name" value="Exonuc_VII_L"/>
</dbReference>
<gene>
    <name evidence="7" type="ORF">Faunusvirus3_13</name>
</gene>
<dbReference type="HAMAP" id="MF_00378">
    <property type="entry name" value="Exonuc_7_L"/>
    <property type="match status" value="1"/>
</dbReference>
<evidence type="ECO:0000256" key="3">
    <source>
        <dbReference type="ARBA" id="ARBA00022801"/>
    </source>
</evidence>
<evidence type="ECO:0000256" key="2">
    <source>
        <dbReference type="ARBA" id="ARBA00022722"/>
    </source>
</evidence>
<evidence type="ECO:0000259" key="6">
    <source>
        <dbReference type="Pfam" id="PF13742"/>
    </source>
</evidence>
<evidence type="ECO:0000256" key="4">
    <source>
        <dbReference type="ARBA" id="ARBA00022839"/>
    </source>
</evidence>
<evidence type="ECO:0000256" key="1">
    <source>
        <dbReference type="ARBA" id="ARBA00022490"/>
    </source>
</evidence>
<evidence type="ECO:0000313" key="7">
    <source>
        <dbReference type="EMBL" id="AYV79133.1"/>
    </source>
</evidence>
<keyword evidence="4" id="KW-0269">Exonuclease</keyword>
<dbReference type="Pfam" id="PF13742">
    <property type="entry name" value="tRNA_anti_2"/>
    <property type="match status" value="1"/>
</dbReference>
<dbReference type="GO" id="GO:0009318">
    <property type="term" value="C:exodeoxyribonuclease VII complex"/>
    <property type="evidence" value="ECO:0007669"/>
    <property type="project" value="InterPro"/>
</dbReference>
<organism evidence="7">
    <name type="scientific">Faunusvirus sp</name>
    <dbReference type="NCBI Taxonomy" id="2487766"/>
    <lineage>
        <taxon>Viruses</taxon>
        <taxon>Varidnaviria</taxon>
        <taxon>Bamfordvirae</taxon>
        <taxon>Nucleocytoviricota</taxon>
        <taxon>Megaviricetes</taxon>
        <taxon>Imitervirales</taxon>
        <taxon>Mimiviridae</taxon>
    </lineage>
</organism>
<dbReference type="GO" id="GO:0003676">
    <property type="term" value="F:nucleic acid binding"/>
    <property type="evidence" value="ECO:0007669"/>
    <property type="project" value="InterPro"/>
</dbReference>
<dbReference type="Pfam" id="PF02601">
    <property type="entry name" value="Exonuc_VII_L"/>
    <property type="match status" value="1"/>
</dbReference>
<sequence length="396" mass="44196">MSTGNISVSELNDLVKATLTDGFPDVITVVGEISNKKLSNGNVYMTLKDADAAIDSIIWKKSFALICKDGTTIENGDEVSCTGKLDMYTKTGRISLVISKIKKNNKLGQLYDDYEKLKISCNQLGYFDTSRKKLTPVIIRNVGIITAATGAALQDILYVFKNNDVKFNVYVKNCAVQGKNCADDIVKSVEYFETVDLDVLLLARGGGSMEDLFGFSDIAVIKSIVSSRHYTISAVGHEVDFMLSDFAADHRAPTPSIAAETISKIYANMITQLHDSMDDTRNMIDNKIAYYKNHIATLKNMNANKLNNIISTCRQQYQSMCAKIDNKLMKMINRNNEIRHILQSATQRNQQLHLSSKSIADIKTSADFMKQLNRRKCQEFTISFPDGDITILIKLK</sequence>
<feature type="domain" description="OB-fold nucleic acid binding" evidence="6">
    <location>
        <begin position="6"/>
        <end position="101"/>
    </location>
</feature>
<evidence type="ECO:0000259" key="5">
    <source>
        <dbReference type="Pfam" id="PF02601"/>
    </source>
</evidence>
<proteinExistence type="inferred from homology"/>
<accession>A0A3G4ZZY4</accession>
<dbReference type="GO" id="GO:0006308">
    <property type="term" value="P:DNA catabolic process"/>
    <property type="evidence" value="ECO:0007669"/>
    <property type="project" value="InterPro"/>
</dbReference>
<protein>
    <submittedName>
        <fullName evidence="7">Exodeoxyribonuclease VII large subunit</fullName>
    </submittedName>
</protein>
<feature type="domain" description="Exonuclease VII large subunit C-terminal" evidence="5">
    <location>
        <begin position="126"/>
        <end position="364"/>
    </location>
</feature>
<reference evidence="7" key="1">
    <citation type="submission" date="2018-10" db="EMBL/GenBank/DDBJ databases">
        <title>Hidden diversity of soil giant viruses.</title>
        <authorList>
            <person name="Schulz F."/>
            <person name="Alteio L."/>
            <person name="Goudeau D."/>
            <person name="Ryan E.M."/>
            <person name="Malmstrom R.R."/>
            <person name="Blanchard J."/>
            <person name="Woyke T."/>
        </authorList>
    </citation>
    <scope>NUCLEOTIDE SEQUENCE</scope>
    <source>
        <strain evidence="7">FNV1</strain>
    </source>
</reference>